<dbReference type="RefSeq" id="WP_330431918.1">
    <property type="nucleotide sequence ID" value="NZ_JAZDUF010000002.1"/>
</dbReference>
<dbReference type="Gene3D" id="3.10.129.10">
    <property type="entry name" value="Hotdog Thioesterase"/>
    <property type="match status" value="1"/>
</dbReference>
<dbReference type="InterPro" id="IPR002539">
    <property type="entry name" value="MaoC-like_dom"/>
</dbReference>
<evidence type="ECO:0000313" key="4">
    <source>
        <dbReference type="Proteomes" id="UP001347146"/>
    </source>
</evidence>
<sequence length="143" mass="15686">MSDVLGQQIGSTPLWDAEEVLTLDRVRRYARASGDTNAIHIDPAAARAAGLAAPVAHGFLLIALVLKYAQRWAHHNGNRITACDTRFVRPVYVGDRPAVLHLTGQQISAGHINATVWILDDDGITHRAVIRPIRISFEPDPVR</sequence>
<protein>
    <submittedName>
        <fullName evidence="3">MaoC family dehydratase</fullName>
    </submittedName>
</protein>
<proteinExistence type="inferred from homology"/>
<gene>
    <name evidence="3" type="ORF">VZC37_07855</name>
</gene>
<dbReference type="InterPro" id="IPR029069">
    <property type="entry name" value="HotDog_dom_sf"/>
</dbReference>
<dbReference type="PANTHER" id="PTHR43841:SF3">
    <property type="entry name" value="(3R)-HYDROXYACYL-ACP DEHYDRATASE SUBUNIT HADB"/>
    <property type="match status" value="1"/>
</dbReference>
<dbReference type="Proteomes" id="UP001347146">
    <property type="component" value="Unassembled WGS sequence"/>
</dbReference>
<evidence type="ECO:0000256" key="1">
    <source>
        <dbReference type="ARBA" id="ARBA00005254"/>
    </source>
</evidence>
<dbReference type="SUPFAM" id="SSF54637">
    <property type="entry name" value="Thioesterase/thiol ester dehydrase-isomerase"/>
    <property type="match status" value="1"/>
</dbReference>
<feature type="domain" description="MaoC-like" evidence="2">
    <location>
        <begin position="7"/>
        <end position="97"/>
    </location>
</feature>
<evidence type="ECO:0000313" key="3">
    <source>
        <dbReference type="EMBL" id="MEE3850244.1"/>
    </source>
</evidence>
<dbReference type="EMBL" id="JAZDUF010000002">
    <property type="protein sequence ID" value="MEE3850244.1"/>
    <property type="molecule type" value="Genomic_DNA"/>
</dbReference>
<reference evidence="3 4" key="1">
    <citation type="submission" date="2024-01" db="EMBL/GenBank/DDBJ databases">
        <title>Draft genome sequence of Gordonia sp. LSe1-13.</title>
        <authorList>
            <person name="Suphannarot A."/>
            <person name="Mingma R."/>
        </authorList>
    </citation>
    <scope>NUCLEOTIDE SEQUENCE [LARGE SCALE GENOMIC DNA]</scope>
    <source>
        <strain evidence="3 4">LSe1-13</strain>
    </source>
</reference>
<comment type="similarity">
    <text evidence="1">Belongs to the enoyl-CoA hydratase/isomerase family.</text>
</comment>
<comment type="caution">
    <text evidence="3">The sequence shown here is derived from an EMBL/GenBank/DDBJ whole genome shotgun (WGS) entry which is preliminary data.</text>
</comment>
<dbReference type="CDD" id="cd03441">
    <property type="entry name" value="R_hydratase_like"/>
    <property type="match status" value="1"/>
</dbReference>
<dbReference type="PANTHER" id="PTHR43841">
    <property type="entry name" value="3-HYDROXYACYL-THIOESTER DEHYDRATASE HTDX-RELATED"/>
    <property type="match status" value="1"/>
</dbReference>
<dbReference type="Pfam" id="PF01575">
    <property type="entry name" value="MaoC_dehydratas"/>
    <property type="match status" value="1"/>
</dbReference>
<name>A0ABU7MAW9_9ACTN</name>
<keyword evidence="4" id="KW-1185">Reference proteome</keyword>
<accession>A0ABU7MAW9</accession>
<evidence type="ECO:0000259" key="2">
    <source>
        <dbReference type="Pfam" id="PF01575"/>
    </source>
</evidence>
<organism evidence="3 4">
    <name type="scientific">Gordonia sesuvii</name>
    <dbReference type="NCBI Taxonomy" id="3116777"/>
    <lineage>
        <taxon>Bacteria</taxon>
        <taxon>Bacillati</taxon>
        <taxon>Actinomycetota</taxon>
        <taxon>Actinomycetes</taxon>
        <taxon>Mycobacteriales</taxon>
        <taxon>Gordoniaceae</taxon>
        <taxon>Gordonia</taxon>
    </lineage>
</organism>